<dbReference type="PANTHER" id="PTHR47036">
    <property type="entry name" value="COBALT-FACTOR III C(17)-METHYLTRANSFERASE-RELATED"/>
    <property type="match status" value="1"/>
</dbReference>
<dbReference type="SUPFAM" id="SSF53790">
    <property type="entry name" value="Tetrapyrrole methylase"/>
    <property type="match status" value="1"/>
</dbReference>
<dbReference type="InterPro" id="IPR014777">
    <property type="entry name" value="4pyrrole_Mease_sub1"/>
</dbReference>
<evidence type="ECO:0000256" key="3">
    <source>
        <dbReference type="ARBA" id="ARBA00022603"/>
    </source>
</evidence>
<keyword evidence="2" id="KW-0169">Cobalamin biosynthesis</keyword>
<dbReference type="Gene3D" id="3.30.950.10">
    <property type="entry name" value="Methyltransferase, Cobalt-precorrin-4 Transmethylase, Domain 2"/>
    <property type="match status" value="1"/>
</dbReference>
<dbReference type="Gene3D" id="3.40.1010.10">
    <property type="entry name" value="Cobalt-precorrin-4 Transmethylase, Domain 1"/>
    <property type="match status" value="1"/>
</dbReference>
<dbReference type="InterPro" id="IPR035996">
    <property type="entry name" value="4pyrrol_Methylase_sf"/>
</dbReference>
<keyword evidence="5" id="KW-0949">S-adenosyl-L-methionine</keyword>
<dbReference type="AlphaFoldDB" id="A0A1R4K8Z1"/>
<keyword evidence="4 9" id="KW-0808">Transferase</keyword>
<dbReference type="InterPro" id="IPR002750">
    <property type="entry name" value="CobE/GbiG_C"/>
</dbReference>
<dbReference type="InterPro" id="IPR006363">
    <property type="entry name" value="Cbl_synth_CobJ/CibH_dom"/>
</dbReference>
<organism evidence="9 10">
    <name type="scientific">Luteococcus japonicus LSP_Lj1</name>
    <dbReference type="NCBI Taxonomy" id="1255658"/>
    <lineage>
        <taxon>Bacteria</taxon>
        <taxon>Bacillati</taxon>
        <taxon>Actinomycetota</taxon>
        <taxon>Actinomycetes</taxon>
        <taxon>Propionibacteriales</taxon>
        <taxon>Propionibacteriaceae</taxon>
        <taxon>Luteococcus</taxon>
    </lineage>
</organism>
<comment type="pathway">
    <text evidence="1">Cofactor biosynthesis; adenosylcobalamin biosynthesis.</text>
</comment>
<dbReference type="Gene3D" id="3.40.50.11220">
    <property type="match status" value="1"/>
</dbReference>
<dbReference type="GO" id="GO:0008168">
    <property type="term" value="F:methyltransferase activity"/>
    <property type="evidence" value="ECO:0007669"/>
    <property type="project" value="UniProtKB-KW"/>
</dbReference>
<evidence type="ECO:0000259" key="6">
    <source>
        <dbReference type="Pfam" id="PF00590"/>
    </source>
</evidence>
<reference evidence="9 10" key="1">
    <citation type="submission" date="2017-02" db="EMBL/GenBank/DDBJ databases">
        <authorList>
            <person name="Peterson S.W."/>
        </authorList>
    </citation>
    <scope>NUCLEOTIDE SEQUENCE [LARGE SCALE GENOMIC DNA]</scope>
    <source>
        <strain evidence="9 10">LSP_Lj1</strain>
    </source>
</reference>
<evidence type="ECO:0000256" key="1">
    <source>
        <dbReference type="ARBA" id="ARBA00004953"/>
    </source>
</evidence>
<dbReference type="SUPFAM" id="SSF159664">
    <property type="entry name" value="CobE/GbiG C-terminal domain-like"/>
    <property type="match status" value="1"/>
</dbReference>
<feature type="domain" description="Cobalamin synthesis G N-terminal" evidence="8">
    <location>
        <begin position="43"/>
        <end position="123"/>
    </location>
</feature>
<dbReference type="STRING" id="1255658.FM114_12315"/>
<dbReference type="SUPFAM" id="SSF159672">
    <property type="entry name" value="CbiG N-terminal domain-like"/>
    <property type="match status" value="1"/>
</dbReference>
<keyword evidence="10" id="KW-1185">Reference proteome</keyword>
<evidence type="ECO:0000313" key="10">
    <source>
        <dbReference type="Proteomes" id="UP000188342"/>
    </source>
</evidence>
<dbReference type="Proteomes" id="UP000188342">
    <property type="component" value="Unassembled WGS sequence"/>
</dbReference>
<dbReference type="EMBL" id="FUKQ01000046">
    <property type="protein sequence ID" value="SJN40756.1"/>
    <property type="molecule type" value="Genomic_DNA"/>
</dbReference>
<dbReference type="InterPro" id="IPR036518">
    <property type="entry name" value="CobE/GbiG_C_sf"/>
</dbReference>
<evidence type="ECO:0000256" key="4">
    <source>
        <dbReference type="ARBA" id="ARBA00022679"/>
    </source>
</evidence>
<dbReference type="InterPro" id="IPR021744">
    <property type="entry name" value="CbiG_N"/>
</dbReference>
<feature type="domain" description="Tetrapyrrole methylase" evidence="6">
    <location>
        <begin position="330"/>
        <end position="531"/>
    </location>
</feature>
<evidence type="ECO:0000259" key="7">
    <source>
        <dbReference type="Pfam" id="PF01890"/>
    </source>
</evidence>
<proteinExistence type="predicted"/>
<dbReference type="InterPro" id="IPR014776">
    <property type="entry name" value="4pyrrole_Mease_sub2"/>
</dbReference>
<name>A0A1R4K8Z1_9ACTN</name>
<dbReference type="Pfam" id="PF00590">
    <property type="entry name" value="TP_methylase"/>
    <property type="match status" value="1"/>
</dbReference>
<dbReference type="UniPathway" id="UPA00148"/>
<keyword evidence="3 9" id="KW-0489">Methyltransferase</keyword>
<dbReference type="Gene3D" id="3.30.420.180">
    <property type="entry name" value="CobE/GbiG C-terminal domain"/>
    <property type="match status" value="1"/>
</dbReference>
<evidence type="ECO:0000256" key="5">
    <source>
        <dbReference type="ARBA" id="ARBA00022691"/>
    </source>
</evidence>
<dbReference type="PANTHER" id="PTHR47036:SF1">
    <property type="entry name" value="COBALT-FACTOR III C(17)-METHYLTRANSFERASE-RELATED"/>
    <property type="match status" value="1"/>
</dbReference>
<dbReference type="Pfam" id="PF01890">
    <property type="entry name" value="CbiG_C"/>
    <property type="match status" value="1"/>
</dbReference>
<dbReference type="CDD" id="cd11646">
    <property type="entry name" value="Precorrin_3B_C17_MT"/>
    <property type="match status" value="1"/>
</dbReference>
<dbReference type="InterPro" id="IPR038029">
    <property type="entry name" value="GbiG_N_sf"/>
</dbReference>
<accession>A0A1R4K8Z1</accession>
<dbReference type="OrthoDB" id="9804789at2"/>
<protein>
    <submittedName>
        <fullName evidence="9">Cobalamin biosynthesis protein CbiG / Cobalt-precorrin-3b C17-methyltransferase</fullName>
    </submittedName>
</protein>
<gene>
    <name evidence="9" type="ORF">FM114_12315</name>
</gene>
<evidence type="ECO:0000313" key="9">
    <source>
        <dbReference type="EMBL" id="SJN40756.1"/>
    </source>
</evidence>
<dbReference type="InterPro" id="IPR000878">
    <property type="entry name" value="4pyrrol_Mease"/>
</dbReference>
<dbReference type="Pfam" id="PF11760">
    <property type="entry name" value="CbiG_N"/>
    <property type="match status" value="1"/>
</dbReference>
<feature type="domain" description="CobE/GbiG C-terminal" evidence="7">
    <location>
        <begin position="205"/>
        <end position="319"/>
    </location>
</feature>
<evidence type="ECO:0000259" key="8">
    <source>
        <dbReference type="Pfam" id="PF11760"/>
    </source>
</evidence>
<dbReference type="GO" id="GO:0009236">
    <property type="term" value="P:cobalamin biosynthetic process"/>
    <property type="evidence" value="ECO:0007669"/>
    <property type="project" value="UniProtKB-UniPathway"/>
</dbReference>
<dbReference type="NCBIfam" id="TIGR01466">
    <property type="entry name" value="cobJ_cbiH"/>
    <property type="match status" value="1"/>
</dbReference>
<evidence type="ECO:0000256" key="2">
    <source>
        <dbReference type="ARBA" id="ARBA00022573"/>
    </source>
</evidence>
<dbReference type="InterPro" id="IPR051810">
    <property type="entry name" value="Precorrin_MeTrfase"/>
</dbReference>
<dbReference type="GO" id="GO:0032259">
    <property type="term" value="P:methylation"/>
    <property type="evidence" value="ECO:0007669"/>
    <property type="project" value="UniProtKB-KW"/>
</dbReference>
<sequence>MRNWSSARIAQVTNSQPARDHAAAIDAALDISSTHLDGPAVEMLPQAWREADLIVSHLALGATTRLIAPLLEDKHTDPGVVVVDEAGRFAVPLVGGHVGGANELAAAISEALGGTAVLTTATDATGLQALDTLDWAHEGDVAAVTRAMLDGRPVLLDRGLGWPVAQLAPSVSEDAVGPVARIVVTDGNEPEAGSLPTVTLHPKSLVVGMGCNKGTSVESLRALFDATLADAGLHPASVVAITTHEAKAGELGLLQLAHQLGVPLVDYTSEELNRFEAPNPSQHALDAVGAPSVSEASVMAHGASLVVEKHKTPEATCAIGRLPVRGLLQVVGLGPGARDLLTPRARKAIQQANLVLGYGPYVKQIRDLARAGATVQSSKMGTEAQRTAQAIDEARAGKRVVLVCGGDPAIYAMASPVLEQGTGGIDLEVIPGVTAELAVSAILGAPLGHDHATISLSDLHTDWRVIEQRLEGAAIGDFVVTLYNPRSRTRRMHLPRALEILGAHRPPTTPVAVVQQATRQRQKVITSTLANFQPDWVDMNSLVVVGSSRTRFVSTGDGEQRIVTPRDYQWMGGEDTRERDARGWLVAPATAQDPEASA</sequence>